<keyword evidence="4" id="KW-1185">Reference proteome</keyword>
<evidence type="ECO:0000256" key="1">
    <source>
        <dbReference type="SAM" id="MobiDB-lite"/>
    </source>
</evidence>
<evidence type="ECO:0008006" key="5">
    <source>
        <dbReference type="Google" id="ProtNLM"/>
    </source>
</evidence>
<reference evidence="3 4" key="1">
    <citation type="journal article" date="2021" name="Nat. Commun.">
        <title>Genetic determinants of endophytism in the Arabidopsis root mycobiome.</title>
        <authorList>
            <person name="Mesny F."/>
            <person name="Miyauchi S."/>
            <person name="Thiergart T."/>
            <person name="Pickel B."/>
            <person name="Atanasova L."/>
            <person name="Karlsson M."/>
            <person name="Huettel B."/>
            <person name="Barry K.W."/>
            <person name="Haridas S."/>
            <person name="Chen C."/>
            <person name="Bauer D."/>
            <person name="Andreopoulos W."/>
            <person name="Pangilinan J."/>
            <person name="LaButti K."/>
            <person name="Riley R."/>
            <person name="Lipzen A."/>
            <person name="Clum A."/>
            <person name="Drula E."/>
            <person name="Henrissat B."/>
            <person name="Kohler A."/>
            <person name="Grigoriev I.V."/>
            <person name="Martin F.M."/>
            <person name="Hacquard S."/>
        </authorList>
    </citation>
    <scope>NUCLEOTIDE SEQUENCE [LARGE SCALE GENOMIC DNA]</scope>
    <source>
        <strain evidence="3 4">MPI-SDFR-AT-0080</strain>
    </source>
</reference>
<feature type="signal peptide" evidence="2">
    <location>
        <begin position="1"/>
        <end position="22"/>
    </location>
</feature>
<gene>
    <name evidence="3" type="ORF">B0J12DRAFT_682577</name>
</gene>
<dbReference type="EMBL" id="JAGTJR010000046">
    <property type="protein sequence ID" value="KAH7030061.1"/>
    <property type="molecule type" value="Genomic_DNA"/>
</dbReference>
<accession>A0ABQ8FVP5</accession>
<dbReference type="Proteomes" id="UP000774617">
    <property type="component" value="Unassembled WGS sequence"/>
</dbReference>
<name>A0ABQ8FVP5_9PEZI</name>
<evidence type="ECO:0000313" key="4">
    <source>
        <dbReference type="Proteomes" id="UP000774617"/>
    </source>
</evidence>
<evidence type="ECO:0000256" key="2">
    <source>
        <dbReference type="SAM" id="SignalP"/>
    </source>
</evidence>
<feature type="compositionally biased region" description="Polar residues" evidence="1">
    <location>
        <begin position="66"/>
        <end position="79"/>
    </location>
</feature>
<feature type="region of interest" description="Disordered" evidence="1">
    <location>
        <begin position="139"/>
        <end position="163"/>
    </location>
</feature>
<protein>
    <recommendedName>
        <fullName evidence="5">Secreted protein</fullName>
    </recommendedName>
</protein>
<feature type="chain" id="PRO_5045638483" description="Secreted protein" evidence="2">
    <location>
        <begin position="23"/>
        <end position="211"/>
    </location>
</feature>
<evidence type="ECO:0000313" key="3">
    <source>
        <dbReference type="EMBL" id="KAH7030061.1"/>
    </source>
</evidence>
<organism evidence="3 4">
    <name type="scientific">Macrophomina phaseolina</name>
    <dbReference type="NCBI Taxonomy" id="35725"/>
    <lineage>
        <taxon>Eukaryota</taxon>
        <taxon>Fungi</taxon>
        <taxon>Dikarya</taxon>
        <taxon>Ascomycota</taxon>
        <taxon>Pezizomycotina</taxon>
        <taxon>Dothideomycetes</taxon>
        <taxon>Dothideomycetes incertae sedis</taxon>
        <taxon>Botryosphaeriales</taxon>
        <taxon>Botryosphaeriaceae</taxon>
        <taxon>Macrophomina</taxon>
    </lineage>
</organism>
<feature type="region of interest" description="Disordered" evidence="1">
    <location>
        <begin position="66"/>
        <end position="105"/>
    </location>
</feature>
<proteinExistence type="predicted"/>
<comment type="caution">
    <text evidence="3">The sequence shown here is derived from an EMBL/GenBank/DDBJ whole genome shotgun (WGS) entry which is preliminary data.</text>
</comment>
<keyword evidence="2" id="KW-0732">Signal</keyword>
<feature type="compositionally biased region" description="Pro residues" evidence="1">
    <location>
        <begin position="149"/>
        <end position="158"/>
    </location>
</feature>
<sequence length="211" mass="22990">MVSSVVLVVALHVCAFPGWCEAAWWRQSGNGESLPSLPRRTRCLPAHSPAVLPRVNASVQSIETSPSLAHTRGSTQVSSKAIPPLSPIRNFGRSKESSTTSPHAVAPRRTAFCLIPPSRAEAHSDKLPGNAHARSRTIISTRDGSSAPIHPPRAPATPPRRTHAASLAARSQAQERKCAWWPCLHIFQQFELHAGARMRLGFRVLFLLCRV</sequence>